<proteinExistence type="predicted"/>
<dbReference type="EMBL" id="MW030560">
    <property type="protein sequence ID" value="QPI16459.1"/>
    <property type="molecule type" value="Genomic_DNA"/>
</dbReference>
<accession>A0A7S9STY9</accession>
<organism evidence="1">
    <name type="scientific">Virus NIOZ-UU157</name>
    <dbReference type="NCBI Taxonomy" id="2763269"/>
    <lineage>
        <taxon>Viruses</taxon>
    </lineage>
</organism>
<protein>
    <submittedName>
        <fullName evidence="1">Uncharacterized protein</fullName>
    </submittedName>
</protein>
<sequence>MGVCPNIKLPEWKRLVAAKGEREAYYLWAKYNGTIPEIEFRDTPIDDGFDSEQDDVLPKTLSDRETSDTVQEMTFLMLNDFIKSDENLFNIEKVNSTELYQKLKVGVLATVRGKEIVINDIINNSEDLTKSQKERLQDIIKSNRKLQEDILADWPRIVARHKEYIRAYSIEFDENDSLQINDEDKIRESNRFDASKIDNFRKANTAIKLLLASNPVVDKSGKSVVSSIGGRLLVSSSKSFITLMNNLHTSRSVEEMIERLRDLAVQDPTYEMLYSRLTRSSINEAGVDFSNIDTAHGIQLLSGLWKTFKKANLDVKNTFIFENGEVAIGSAALSSAALQLKDRYIGTISTLSKANKGYFNYNKKTRKYTVNRTRLGAVNLQTRDSSLNFLSTLGIPFSAADYNKLTPANKKQFQTTLGGLLKSLNTLSQGKGLSTFSTRTLDMNSRLLEIGILQQAASNPEFSSTYFNLQGERVQVYLGVNAISELHDNLSQIDNLNELAGTKYEYLLKDVFVKGSNLLRRMFTEDGAKKAGANKFLKPGYAGGIDNKIKNKLTPSSRLSARQRFIQELNLNRNGQYLNLVPGDASIEHMLYMGDAIQMSDLNRGMTDINEIFKGYFISELELSRDNRPIPKVEYKTGTPEFKKRKTTDLRFFKNMLGEKLHNEILDTSGTPEEVYKIHQKEIDSAVKEFILTDVGRTNSYLKRFDLLTEVGENYTVDNVEGLTNLNKSQFTNEMILLSVNYTVANIEMHKVIYSDPYQYKDELKRIKSFLSPRQALVSNSPKMNVAYNNIYNKGYSKDDMGYTNFTKDYMSTVTHKDVIGVIDLPNYGEFEETDGGGSIIFKAYRNFRIRTADWNENEEMQYKYEVAWEKRHKKLEDELSEEEKAILKQGNPKVKSAFTPLKPITSGPKLDKDGNPSPYNNVVLDKFSLYPLSYRVMVELGADNGVKLYNKMQSENVDYMVFDSSRKVGAENSHATYNEVDGSFNNTDYKSIVNVPLSIMSLQSDVPSKNISTVTRGSQVTKLITMDFMSNGVPIDYKGDFTQWNLLSQEERETNSKLYKEIVNNQKLLEEMTNEGYLTLLERLGITENNGEFSLSDEGRSKAVETLREEIFKRETNDNISDALEAYLNGEAVLEATPAYQIVRNVLYSAVDRLIVSPKISGSQLVQISSTMFESTRAAITDINGKKGYTSDILSFYEDADGKRVMEVMVGRWFKSDLSDEKLLEYLNTTDEGKKILSGLAFRIPTQAQNSIDAIRIKKFLPEEFGDSVVVPAAIVEKVGSDFDIDKLSIYFKNVFYQNGKLRMVPYFGMGKTAKDEFGKMFDEGKLFDKKQKDALSRLLLDFNSTGRQIEQDGQLAKLLGKLGFSSEKDVIEEFAITLKELGLKDTIVNSLYKKSLENEFIQSSENLVTDELNFKRLTTPNDSTSLEKISEDIVKKITGKTFDYSSVSNLLDRRFMSRLRQAFVSGKQAIGIAARTQTNHSLNQRGVIYVNKNNLKDIALEDQKYLGDGVINFEKYNKVVLDGQEYPSLSGIDNADDKLISNINSQFIDGYVDITGKRGPWIMEMGATPNLTSTYQFLINIGVPADTVAYFMNQPIILNHMQSIENKGYRFIYIDQFIDDTISKYGGLTKKQEDELPNKIPSKASLFSTLGKLPSGATDEVTDDTLTNTLTKEEQIEQIFIFREFLKYAKMADQLRTVMDGTNWDTTNFNDPFLILKKVLQLVKARDSIISSVDDVLDNSFIRNLSEKINDARDAVANFLVSDTGRVRDVLEQVLTPYANLPDKVFVKLAKKAVNDLFDWSVQTDQNLNKELQDLLLSETGVGSQVISFIDTVKKNKEHPLYQNEIINILEVVSSPAVGNTPTNLKLANRDNKVYDQNNIIYAFRELREYLEGSQSLYDKIVKVAILQSGLGNSPISFTSLIPYKDFSRIYNKTLSRIEKLPNLQDFYNLSVFQRNNWNDSDVAPSTSLNTIPDSRGRYYYPSLSFFGYTNLRNAMKSDQIPQLVSGGRGGEFEVFTWTDLKISATERATMRKDGDYSYLNKGLYKKVYDADKITPLTTEDSRGRLYFIYKPINALGDSFRANEFYPNARESIIDNGMMKVKNEVIDEEIVPYIVKSKTIKSYNKVETGDLIITVKGDRVTVNNRSFSGSMINYETLTGKLGYTPEQAGEIINAKCKG</sequence>
<name>A0A7S9STY9_9VIRU</name>
<evidence type="ECO:0000313" key="1">
    <source>
        <dbReference type="EMBL" id="QPI16459.1"/>
    </source>
</evidence>
<reference evidence="1" key="1">
    <citation type="submission" date="2020-08" db="EMBL/GenBank/DDBJ databases">
        <title>Bridging the membrane lipid divide: bacteria of the FCB group superphylum have the potential to synthesize archaeal ether lipids.</title>
        <authorList>
            <person name="Villanueva L."/>
            <person name="von Meijenfeldt F.A.B."/>
            <person name="Westbye A.B."/>
            <person name="Yadav S."/>
            <person name="Hopmans E.C."/>
            <person name="Dutilh B.E."/>
            <person name="Sinninghe Damste J.S."/>
        </authorList>
    </citation>
    <scope>NUCLEOTIDE SEQUENCE</scope>
    <source>
        <strain evidence="1">NIOZ-UU157</strain>
    </source>
</reference>
<gene>
    <name evidence="1" type="ORF">NIOZUU157_00357</name>
</gene>